<feature type="domain" description="EamA" evidence="7">
    <location>
        <begin position="198"/>
        <end position="327"/>
    </location>
</feature>
<feature type="transmembrane region" description="Helical" evidence="6">
    <location>
        <begin position="256"/>
        <end position="277"/>
    </location>
</feature>
<dbReference type="EMBL" id="JAUFPN010000204">
    <property type="protein sequence ID" value="MDN3568189.1"/>
    <property type="molecule type" value="Genomic_DNA"/>
</dbReference>
<evidence type="ECO:0000259" key="7">
    <source>
        <dbReference type="Pfam" id="PF00892"/>
    </source>
</evidence>
<evidence type="ECO:0000313" key="9">
    <source>
        <dbReference type="Proteomes" id="UP001529369"/>
    </source>
</evidence>
<gene>
    <name evidence="8" type="ORF">QWZ14_27735</name>
</gene>
<dbReference type="Proteomes" id="UP001529369">
    <property type="component" value="Unassembled WGS sequence"/>
</dbReference>
<dbReference type="InterPro" id="IPR037185">
    <property type="entry name" value="EmrE-like"/>
</dbReference>
<dbReference type="RefSeq" id="WP_290320290.1">
    <property type="nucleotide sequence ID" value="NZ_JAUFPN010000204.1"/>
</dbReference>
<evidence type="ECO:0000256" key="3">
    <source>
        <dbReference type="ARBA" id="ARBA00022692"/>
    </source>
</evidence>
<comment type="similarity">
    <text evidence="2">Belongs to the drug/metabolite transporter (DMT) superfamily. 10 TMS drug/metabolite exporter (DME) (TC 2.A.7.3) family.</text>
</comment>
<dbReference type="InterPro" id="IPR000620">
    <property type="entry name" value="EamA_dom"/>
</dbReference>
<dbReference type="SUPFAM" id="SSF103481">
    <property type="entry name" value="Multidrug resistance efflux transporter EmrE"/>
    <property type="match status" value="1"/>
</dbReference>
<feature type="transmembrane region" description="Helical" evidence="6">
    <location>
        <begin position="310"/>
        <end position="330"/>
    </location>
</feature>
<evidence type="ECO:0000313" key="8">
    <source>
        <dbReference type="EMBL" id="MDN3568189.1"/>
    </source>
</evidence>
<comment type="caution">
    <text evidence="8">The sequence shown here is derived from an EMBL/GenBank/DDBJ whole genome shotgun (WGS) entry which is preliminary data.</text>
</comment>
<name>A0ABT8AEE9_9PROT</name>
<proteinExistence type="inferred from homology"/>
<comment type="subcellular location">
    <subcellularLocation>
        <location evidence="1">Membrane</location>
        <topology evidence="1">Multi-pass membrane protein</topology>
    </subcellularLocation>
</comment>
<evidence type="ECO:0000256" key="6">
    <source>
        <dbReference type="SAM" id="Phobius"/>
    </source>
</evidence>
<keyword evidence="3 6" id="KW-0812">Transmembrane</keyword>
<feature type="transmembrane region" description="Helical" evidence="6">
    <location>
        <begin position="54"/>
        <end position="71"/>
    </location>
</feature>
<feature type="transmembrane region" description="Helical" evidence="6">
    <location>
        <begin position="143"/>
        <end position="163"/>
    </location>
</feature>
<protein>
    <submittedName>
        <fullName evidence="8">EamA family transporter</fullName>
    </submittedName>
</protein>
<evidence type="ECO:0000256" key="1">
    <source>
        <dbReference type="ARBA" id="ARBA00004141"/>
    </source>
</evidence>
<keyword evidence="9" id="KW-1185">Reference proteome</keyword>
<evidence type="ECO:0000256" key="5">
    <source>
        <dbReference type="ARBA" id="ARBA00023136"/>
    </source>
</evidence>
<evidence type="ECO:0000256" key="2">
    <source>
        <dbReference type="ARBA" id="ARBA00009853"/>
    </source>
</evidence>
<accession>A0ABT8AEE9</accession>
<reference evidence="9" key="1">
    <citation type="journal article" date="2019" name="Int. J. Syst. Evol. Microbiol.">
        <title>The Global Catalogue of Microorganisms (GCM) 10K type strain sequencing project: providing services to taxonomists for standard genome sequencing and annotation.</title>
        <authorList>
            <consortium name="The Broad Institute Genomics Platform"/>
            <consortium name="The Broad Institute Genome Sequencing Center for Infectious Disease"/>
            <person name="Wu L."/>
            <person name="Ma J."/>
        </authorList>
    </citation>
    <scope>NUCLEOTIDE SEQUENCE [LARGE SCALE GENOMIC DNA]</scope>
    <source>
        <strain evidence="9">CECT 7131</strain>
    </source>
</reference>
<feature type="transmembrane region" description="Helical" evidence="6">
    <location>
        <begin position="77"/>
        <end position="98"/>
    </location>
</feature>
<feature type="transmembrane region" description="Helical" evidence="6">
    <location>
        <begin position="175"/>
        <end position="193"/>
    </location>
</feature>
<sequence>MHRPSGRGLTFLRQARLPGPGWPGRAAAALAGRAPPDPAGPAAPAVPLAGPHPLAAGVGIALAGFLVLAGQDATIKLLAATLALPLILAVRSLAILLLSLALGGRPLLRAVFTSRVRWLLLRRAVVNLGAWSAYFSAARSLPLGQLASFQFLAPLIVVLSAGWMLGEHSRLRHRLLVVLGTSGALVSGGSLGFEADPALLLALIAAVLWAYAVLLTRRIARTEGPLVQLTATHLLFLAVLGPLALSAPVAPALDQVPLLLLAGLLGGAGQFALFTAARSVPAPIMAPLEYTSLLWNFILGYMLWRNVPGPAFVIGAGLIALSCFGMLAGLRGGMVTRLVRGGDR</sequence>
<evidence type="ECO:0000256" key="4">
    <source>
        <dbReference type="ARBA" id="ARBA00022989"/>
    </source>
</evidence>
<feature type="transmembrane region" description="Helical" evidence="6">
    <location>
        <begin position="284"/>
        <end position="304"/>
    </location>
</feature>
<dbReference type="PANTHER" id="PTHR22911:SF6">
    <property type="entry name" value="SOLUTE CARRIER FAMILY 35 MEMBER G1"/>
    <property type="match status" value="1"/>
</dbReference>
<feature type="transmembrane region" description="Helical" evidence="6">
    <location>
        <begin position="199"/>
        <end position="217"/>
    </location>
</feature>
<dbReference type="Pfam" id="PF00892">
    <property type="entry name" value="EamA"/>
    <property type="match status" value="1"/>
</dbReference>
<keyword evidence="5 6" id="KW-0472">Membrane</keyword>
<organism evidence="8 9">
    <name type="scientific">Paeniroseomonas aquatica</name>
    <dbReference type="NCBI Taxonomy" id="373043"/>
    <lineage>
        <taxon>Bacteria</taxon>
        <taxon>Pseudomonadati</taxon>
        <taxon>Pseudomonadota</taxon>
        <taxon>Alphaproteobacteria</taxon>
        <taxon>Acetobacterales</taxon>
        <taxon>Acetobacteraceae</taxon>
        <taxon>Paeniroseomonas</taxon>
    </lineage>
</organism>
<dbReference type="PANTHER" id="PTHR22911">
    <property type="entry name" value="ACYL-MALONYL CONDENSING ENZYME-RELATED"/>
    <property type="match status" value="1"/>
</dbReference>
<feature type="transmembrane region" description="Helical" evidence="6">
    <location>
        <begin position="229"/>
        <end position="250"/>
    </location>
</feature>
<keyword evidence="4 6" id="KW-1133">Transmembrane helix</keyword>